<evidence type="ECO:0000256" key="4">
    <source>
        <dbReference type="ARBA" id="ARBA00023242"/>
    </source>
</evidence>
<dbReference type="InterPro" id="IPR036128">
    <property type="entry name" value="Plus3-like_sf"/>
</dbReference>
<dbReference type="SMART" id="SM00719">
    <property type="entry name" value="Plus3"/>
    <property type="match status" value="1"/>
</dbReference>
<feature type="domain" description="Plus3" evidence="6">
    <location>
        <begin position="131"/>
        <end position="279"/>
    </location>
</feature>
<feature type="compositionally biased region" description="Acidic residues" evidence="5">
    <location>
        <begin position="1"/>
        <end position="15"/>
    </location>
</feature>
<dbReference type="GO" id="GO:0003677">
    <property type="term" value="F:DNA binding"/>
    <property type="evidence" value="ECO:0007669"/>
    <property type="project" value="InterPro"/>
</dbReference>
<evidence type="ECO:0000259" key="6">
    <source>
        <dbReference type="PROSITE" id="PS51360"/>
    </source>
</evidence>
<sequence>MSESDEELSSDDGMDYEAQPHTGARGAKPGPPSDESDDEPVVFTEADLIEGEEDAQRLAAMTELEREFELAERSERKQQELQRSRLLRRGYGRGSRRLSDASDDDDAGERPGSWKTRFGGPAEREAGDDEEASFEEACAIVLPRHRLESWHTEPFFSKTLPGCLVRVSLGARLCADGIERPRYVLAQVVDSERRAPGVYKDAGQPWKSPYPFGAERTDTWLRVCRGYSERGMPMALVSNGAPSEEEWEAWRRACREEGRAPLSRAEVADARARVEAARGYTYSAADRLRDAAAEAGDVGKTRELEAQLAALEEAARAALLRRGAGPGMERINRKNRGINFQNAINNVSNQVLEDGAKAAASGSVLDPFSRRVTRPQNYWSTKDTSGGGGGNVETAEAVEEAAPAEAAAERQPDAPADNQPAKPTLDLSALDLTLLDRPAELPFLARRLLGDAVARQIRAANRRAVSGTGA</sequence>
<protein>
    <recommendedName>
        <fullName evidence="6">Plus3 domain-containing protein</fullName>
    </recommendedName>
</protein>
<evidence type="ECO:0000313" key="7">
    <source>
        <dbReference type="EMBL" id="KAK2075759.1"/>
    </source>
</evidence>
<reference evidence="7" key="1">
    <citation type="submission" date="2021-01" db="EMBL/GenBank/DDBJ databases">
        <authorList>
            <person name="Eckstrom K.M.E."/>
        </authorList>
    </citation>
    <scope>NUCLEOTIDE SEQUENCE</scope>
    <source>
        <strain evidence="7">UVCC 0001</strain>
    </source>
</reference>
<organism evidence="7 8">
    <name type="scientific">Prototheca wickerhamii</name>
    <dbReference type="NCBI Taxonomy" id="3111"/>
    <lineage>
        <taxon>Eukaryota</taxon>
        <taxon>Viridiplantae</taxon>
        <taxon>Chlorophyta</taxon>
        <taxon>core chlorophytes</taxon>
        <taxon>Trebouxiophyceae</taxon>
        <taxon>Chlorellales</taxon>
        <taxon>Chlorellaceae</taxon>
        <taxon>Prototheca</taxon>
    </lineage>
</organism>
<dbReference type="PROSITE" id="PS51360">
    <property type="entry name" value="PLUS3"/>
    <property type="match status" value="1"/>
</dbReference>
<dbReference type="Proteomes" id="UP001255856">
    <property type="component" value="Unassembled WGS sequence"/>
</dbReference>
<feature type="compositionally biased region" description="Basic and acidic residues" evidence="5">
    <location>
        <begin position="68"/>
        <end position="83"/>
    </location>
</feature>
<evidence type="ECO:0000256" key="5">
    <source>
        <dbReference type="SAM" id="MobiDB-lite"/>
    </source>
</evidence>
<keyword evidence="2" id="KW-0805">Transcription regulation</keyword>
<evidence type="ECO:0000256" key="1">
    <source>
        <dbReference type="ARBA" id="ARBA00004123"/>
    </source>
</evidence>
<evidence type="ECO:0000313" key="8">
    <source>
        <dbReference type="Proteomes" id="UP001255856"/>
    </source>
</evidence>
<dbReference type="GO" id="GO:0016593">
    <property type="term" value="C:Cdc73/Paf1 complex"/>
    <property type="evidence" value="ECO:0007669"/>
    <property type="project" value="TreeGrafter"/>
</dbReference>
<comment type="subcellular location">
    <subcellularLocation>
        <location evidence="1">Nucleus</location>
    </subcellularLocation>
</comment>
<feature type="region of interest" description="Disordered" evidence="5">
    <location>
        <begin position="68"/>
        <end position="87"/>
    </location>
</feature>
<dbReference type="PANTHER" id="PTHR13115">
    <property type="entry name" value="RNA POLYMERASE-ASSOCIATED PROTEIN RTF1 HOMOLOG"/>
    <property type="match status" value="1"/>
</dbReference>
<evidence type="ECO:0000256" key="3">
    <source>
        <dbReference type="ARBA" id="ARBA00023163"/>
    </source>
</evidence>
<dbReference type="InterPro" id="IPR004343">
    <property type="entry name" value="Plus-3_dom"/>
</dbReference>
<keyword evidence="8" id="KW-1185">Reference proteome</keyword>
<feature type="region of interest" description="Disordered" evidence="5">
    <location>
        <begin position="92"/>
        <end position="131"/>
    </location>
</feature>
<dbReference type="PANTHER" id="PTHR13115:SF8">
    <property type="entry name" value="RNA POLYMERASE-ASSOCIATED PROTEIN RTF1 HOMOLOG"/>
    <property type="match status" value="1"/>
</dbReference>
<dbReference type="GO" id="GO:1990269">
    <property type="term" value="F:RNA polymerase II C-terminal domain phosphoserine binding"/>
    <property type="evidence" value="ECO:0007669"/>
    <property type="project" value="TreeGrafter"/>
</dbReference>
<gene>
    <name evidence="7" type="ORF">QBZ16_001500</name>
</gene>
<feature type="region of interest" description="Disordered" evidence="5">
    <location>
        <begin position="1"/>
        <end position="60"/>
    </location>
</feature>
<name>A0AAD9IET1_PROWI</name>
<accession>A0AAD9IET1</accession>
<dbReference type="Pfam" id="PF03126">
    <property type="entry name" value="Plus-3"/>
    <property type="match status" value="1"/>
</dbReference>
<keyword evidence="4" id="KW-0539">Nucleus</keyword>
<feature type="region of interest" description="Disordered" evidence="5">
    <location>
        <begin position="397"/>
        <end position="423"/>
    </location>
</feature>
<keyword evidence="3" id="KW-0804">Transcription</keyword>
<dbReference type="EMBL" id="JASFZW010000013">
    <property type="protein sequence ID" value="KAK2075759.1"/>
    <property type="molecule type" value="Genomic_DNA"/>
</dbReference>
<proteinExistence type="predicted"/>
<dbReference type="Gene3D" id="3.90.70.200">
    <property type="entry name" value="Plus-3 domain"/>
    <property type="match status" value="1"/>
</dbReference>
<comment type="caution">
    <text evidence="7">The sequence shown here is derived from an EMBL/GenBank/DDBJ whole genome shotgun (WGS) entry which is preliminary data.</text>
</comment>
<dbReference type="AlphaFoldDB" id="A0AAD9IET1"/>
<dbReference type="SUPFAM" id="SSF159042">
    <property type="entry name" value="Plus3-like"/>
    <property type="match status" value="1"/>
</dbReference>
<evidence type="ECO:0000256" key="2">
    <source>
        <dbReference type="ARBA" id="ARBA00023015"/>
    </source>
</evidence>